<dbReference type="PANTHER" id="PTHR30011">
    <property type="entry name" value="ALKANESULFONATE MONOOXYGENASE-RELATED"/>
    <property type="match status" value="1"/>
</dbReference>
<name>A0A316ASP0_9ACTN</name>
<dbReference type="OrthoDB" id="3265338at2"/>
<dbReference type="RefSeq" id="WP_109774739.1">
    <property type="nucleotide sequence ID" value="NZ_QGDQ01000014.1"/>
</dbReference>
<dbReference type="EMBL" id="QGDQ01000014">
    <property type="protein sequence ID" value="PWJ53117.1"/>
    <property type="molecule type" value="Genomic_DNA"/>
</dbReference>
<proteinExistence type="predicted"/>
<evidence type="ECO:0000256" key="4">
    <source>
        <dbReference type="ARBA" id="ARBA00023033"/>
    </source>
</evidence>
<dbReference type="AlphaFoldDB" id="A0A316ASP0"/>
<evidence type="ECO:0000256" key="5">
    <source>
        <dbReference type="SAM" id="MobiDB-lite"/>
    </source>
</evidence>
<dbReference type="Gene3D" id="3.20.20.30">
    <property type="entry name" value="Luciferase-like domain"/>
    <property type="match status" value="2"/>
</dbReference>
<dbReference type="InterPro" id="IPR051260">
    <property type="entry name" value="Diverse_substr_monoxygenases"/>
</dbReference>
<dbReference type="PANTHER" id="PTHR30011:SF16">
    <property type="entry name" value="C2H2 FINGER DOMAIN TRANSCRIPTION FACTOR (EUROFUNG)-RELATED"/>
    <property type="match status" value="1"/>
</dbReference>
<gene>
    <name evidence="6" type="ORF">BXY45_11412</name>
</gene>
<comment type="caution">
    <text evidence="6">The sequence shown here is derived from an EMBL/GenBank/DDBJ whole genome shotgun (WGS) entry which is preliminary data.</text>
</comment>
<keyword evidence="4 6" id="KW-0503">Monooxygenase</keyword>
<keyword evidence="7" id="KW-1185">Reference proteome</keyword>
<sequence length="315" mass="33590">MSQVHLALALGDAHPDRPSSWLQLVWAAREAERALLDLVTLDAPAGRGVAGYEDDELAAVLAATNLATVTRSTGLLPTVHAGHTEPGRLARAVEELHRVSGGRAGVQLRVPVPADEEGWVRTIRRRWIGDDDGDAPLVALPGRAVGRRGRGRHAAPPASADLAFVAPDDTAAAARQAAALTAGRRSDGPRHLLGDVVVVLDDRADRARARAKQLLNGEGAHSSTAPEGALRFVGTPSQLADLAQQWRAAGLAGLRLHPADPVRDLLAVTRGLVPELQRRGAFRRDYAEATLRDRFDRQHTGQRKGVAPQVRRVAA</sequence>
<dbReference type="InterPro" id="IPR036661">
    <property type="entry name" value="Luciferase-like_sf"/>
</dbReference>
<keyword evidence="3" id="KW-0560">Oxidoreductase</keyword>
<dbReference type="GO" id="GO:0016705">
    <property type="term" value="F:oxidoreductase activity, acting on paired donors, with incorporation or reduction of molecular oxygen"/>
    <property type="evidence" value="ECO:0007669"/>
    <property type="project" value="InterPro"/>
</dbReference>
<organism evidence="6 7">
    <name type="scientific">Quadrisphaera granulorum</name>
    <dbReference type="NCBI Taxonomy" id="317664"/>
    <lineage>
        <taxon>Bacteria</taxon>
        <taxon>Bacillati</taxon>
        <taxon>Actinomycetota</taxon>
        <taxon>Actinomycetes</taxon>
        <taxon>Kineosporiales</taxon>
        <taxon>Kineosporiaceae</taxon>
        <taxon>Quadrisphaera</taxon>
    </lineage>
</organism>
<reference evidence="6 7" key="1">
    <citation type="submission" date="2018-03" db="EMBL/GenBank/DDBJ databases">
        <title>Genomic Encyclopedia of Archaeal and Bacterial Type Strains, Phase II (KMG-II): from individual species to whole genera.</title>
        <authorList>
            <person name="Goeker M."/>
        </authorList>
    </citation>
    <scope>NUCLEOTIDE SEQUENCE [LARGE SCALE GENOMIC DNA]</scope>
    <source>
        <strain evidence="6 7">DSM 44889</strain>
    </source>
</reference>
<dbReference type="Proteomes" id="UP000245469">
    <property type="component" value="Unassembled WGS sequence"/>
</dbReference>
<evidence type="ECO:0000256" key="3">
    <source>
        <dbReference type="ARBA" id="ARBA00023002"/>
    </source>
</evidence>
<protein>
    <submittedName>
        <fullName evidence="6">Alkanesulfonate monooxygenase SsuD/methylene tetrahydromethanopterin reductase-like flavin-dependent oxidoreductase (Luciferase family)</fullName>
    </submittedName>
</protein>
<evidence type="ECO:0000313" key="6">
    <source>
        <dbReference type="EMBL" id="PWJ53117.1"/>
    </source>
</evidence>
<dbReference type="SUPFAM" id="SSF51679">
    <property type="entry name" value="Bacterial luciferase-like"/>
    <property type="match status" value="1"/>
</dbReference>
<accession>A0A316ASP0</accession>
<evidence type="ECO:0000313" key="7">
    <source>
        <dbReference type="Proteomes" id="UP000245469"/>
    </source>
</evidence>
<dbReference type="GO" id="GO:0004497">
    <property type="term" value="F:monooxygenase activity"/>
    <property type="evidence" value="ECO:0007669"/>
    <property type="project" value="UniProtKB-KW"/>
</dbReference>
<feature type="region of interest" description="Disordered" evidence="5">
    <location>
        <begin position="294"/>
        <end position="315"/>
    </location>
</feature>
<evidence type="ECO:0000256" key="1">
    <source>
        <dbReference type="ARBA" id="ARBA00022630"/>
    </source>
</evidence>
<evidence type="ECO:0000256" key="2">
    <source>
        <dbReference type="ARBA" id="ARBA00022643"/>
    </source>
</evidence>
<keyword evidence="1" id="KW-0285">Flavoprotein</keyword>
<keyword evidence="2" id="KW-0288">FMN</keyword>